<evidence type="ECO:0000313" key="2">
    <source>
        <dbReference type="EMBL" id="KAB2599387.1"/>
    </source>
</evidence>
<keyword evidence="1" id="KW-0732">Signal</keyword>
<dbReference type="EMBL" id="SMOL01000753">
    <property type="protein sequence ID" value="KAB2599387.1"/>
    <property type="molecule type" value="Genomic_DNA"/>
</dbReference>
<proteinExistence type="predicted"/>
<dbReference type="PANTHER" id="PTHR34458:SF5">
    <property type="entry name" value="POLLEN OLE E 1 ALLERGEN AND EXTENSIN FAMILY PROTEIN"/>
    <property type="match status" value="1"/>
</dbReference>
<gene>
    <name evidence="2" type="ORF">D8674_009658</name>
</gene>
<reference evidence="2 3" key="3">
    <citation type="submission" date="2019-11" db="EMBL/GenBank/DDBJ databases">
        <title>A de novo genome assembly of a pear dwarfing rootstock.</title>
        <authorList>
            <person name="Wang F."/>
            <person name="Wang J."/>
            <person name="Li S."/>
            <person name="Zhang Y."/>
            <person name="Fang M."/>
            <person name="Ma L."/>
            <person name="Zhao Y."/>
            <person name="Jiang S."/>
        </authorList>
    </citation>
    <scope>NUCLEOTIDE SEQUENCE [LARGE SCALE GENOMIC DNA]</scope>
    <source>
        <strain evidence="2">S2</strain>
        <tissue evidence="2">Leaf</tissue>
    </source>
</reference>
<dbReference type="OrthoDB" id="905355at2759"/>
<organism evidence="2 3">
    <name type="scientific">Pyrus ussuriensis x Pyrus communis</name>
    <dbReference type="NCBI Taxonomy" id="2448454"/>
    <lineage>
        <taxon>Eukaryota</taxon>
        <taxon>Viridiplantae</taxon>
        <taxon>Streptophyta</taxon>
        <taxon>Embryophyta</taxon>
        <taxon>Tracheophyta</taxon>
        <taxon>Spermatophyta</taxon>
        <taxon>Magnoliopsida</taxon>
        <taxon>eudicotyledons</taxon>
        <taxon>Gunneridae</taxon>
        <taxon>Pentapetalae</taxon>
        <taxon>rosids</taxon>
        <taxon>fabids</taxon>
        <taxon>Rosales</taxon>
        <taxon>Rosaceae</taxon>
        <taxon>Amygdaloideae</taxon>
        <taxon>Maleae</taxon>
        <taxon>Pyrus</taxon>
    </lineage>
</organism>
<dbReference type="AlphaFoldDB" id="A0A5N5F8W0"/>
<dbReference type="Proteomes" id="UP000327157">
    <property type="component" value="Chromosome 13"/>
</dbReference>
<dbReference type="InterPro" id="IPR040404">
    <property type="entry name" value="Phylloplanin-like"/>
</dbReference>
<protein>
    <submittedName>
        <fullName evidence="2">Phylloplanin-like</fullName>
    </submittedName>
</protein>
<comment type="caution">
    <text evidence="2">The sequence shown here is derived from an EMBL/GenBank/DDBJ whole genome shotgun (WGS) entry which is preliminary data.</text>
</comment>
<sequence length="160" mass="16304">MAFKATLFVFLLVAAVAIVLVPMAEAQLGLISGLLGLIRIQGTLFCTPNGNVGTGGATATPVFSNATVQLLCGTAGNVISTVTTNGSGIFSILLDPLQFLLNSLLSDCKLLVKTPLSACNSSLSGLTGLLSSPLQFIGNTIAGLLSIVNIIPVGFKLINN</sequence>
<dbReference type="PANTHER" id="PTHR34458">
    <property type="entry name" value="POLLEN OLE E 1 ALLERGEN AND EXTENSIN FAMILY PROTEIN-RELATED"/>
    <property type="match status" value="1"/>
</dbReference>
<evidence type="ECO:0000313" key="3">
    <source>
        <dbReference type="Proteomes" id="UP000327157"/>
    </source>
</evidence>
<accession>A0A5N5F8W0</accession>
<reference evidence="3" key="2">
    <citation type="submission" date="2019-10" db="EMBL/GenBank/DDBJ databases">
        <title>A de novo genome assembly of a pear dwarfing rootstock.</title>
        <authorList>
            <person name="Wang F."/>
            <person name="Wang J."/>
            <person name="Li S."/>
            <person name="Zhang Y."/>
            <person name="Fang M."/>
            <person name="Ma L."/>
            <person name="Zhao Y."/>
            <person name="Jiang S."/>
        </authorList>
    </citation>
    <scope>NUCLEOTIDE SEQUENCE [LARGE SCALE GENOMIC DNA]</scope>
</reference>
<feature type="chain" id="PRO_5024316064" evidence="1">
    <location>
        <begin position="27"/>
        <end position="160"/>
    </location>
</feature>
<keyword evidence="3" id="KW-1185">Reference proteome</keyword>
<reference evidence="2 3" key="1">
    <citation type="submission" date="2019-09" db="EMBL/GenBank/DDBJ databases">
        <authorList>
            <person name="Ou C."/>
        </authorList>
    </citation>
    <scope>NUCLEOTIDE SEQUENCE [LARGE SCALE GENOMIC DNA]</scope>
    <source>
        <strain evidence="2">S2</strain>
        <tissue evidence="2">Leaf</tissue>
    </source>
</reference>
<evidence type="ECO:0000256" key="1">
    <source>
        <dbReference type="SAM" id="SignalP"/>
    </source>
</evidence>
<name>A0A5N5F8W0_9ROSA</name>
<feature type="signal peptide" evidence="1">
    <location>
        <begin position="1"/>
        <end position="26"/>
    </location>
</feature>